<evidence type="ECO:0000313" key="9">
    <source>
        <dbReference type="EMBL" id="QSB06992.1"/>
    </source>
</evidence>
<sequence>MDTTVLNVALPAITAQLQPSSVQILWMVDVYALVVAGFLVVASEIADRIGRRRMLIAGYAVFATAPILVIFANSAADLITIRALLGIGGALIMPSTLSLIRTLFHDPRERAFALGIWGSMAAVGAGMGPLVGGLLVQHLSWHWAFLFNTPIMIVALIAACKFLPESKVPGKGRWDALGVALSVIGIAAMVYAIKDMARNGFGQPLTWIVAIVAAVALTWFVLRSLRMLRPVLDLRLLRYKGLSAGLVTAIVSSVGVASMMLLIAQWLQLVKGYTPVQAGVQLLPMAITACIFSPLAPKMAEMIGVRTVIVGGLSSGGLGFTLLWLAPSPFSSLTLFVSLMLVGLSMSSLAVGSAIIMGSAPLDRVGNAAAMEEIAFKLGGVLGVTVLGSLAATLYRWNLPRGDLMAMGINGSEATAAQDSLGGAASVAESMDEGGAAMLNQAQEAFTASVSTAGLVGGLLMFMAAALVWRMIPRHQSIAGVEH</sequence>
<dbReference type="KEGG" id="nav:JQS30_06860"/>
<comment type="subcellular location">
    <subcellularLocation>
        <location evidence="1">Cell membrane</location>
        <topology evidence="1">Multi-pass membrane protein</topology>
    </subcellularLocation>
</comment>
<evidence type="ECO:0000256" key="3">
    <source>
        <dbReference type="ARBA" id="ARBA00022475"/>
    </source>
</evidence>
<dbReference type="EMBL" id="CP070496">
    <property type="protein sequence ID" value="QSB06992.1"/>
    <property type="molecule type" value="Genomic_DNA"/>
</dbReference>
<feature type="transmembrane region" description="Helical" evidence="7">
    <location>
        <begin position="141"/>
        <end position="162"/>
    </location>
</feature>
<protein>
    <submittedName>
        <fullName evidence="9">MFS transporter</fullName>
    </submittedName>
</protein>
<dbReference type="PROSITE" id="PS50850">
    <property type="entry name" value="MFS"/>
    <property type="match status" value="1"/>
</dbReference>
<dbReference type="SUPFAM" id="SSF103473">
    <property type="entry name" value="MFS general substrate transporter"/>
    <property type="match status" value="1"/>
</dbReference>
<evidence type="ECO:0000256" key="4">
    <source>
        <dbReference type="ARBA" id="ARBA00022692"/>
    </source>
</evidence>
<feature type="transmembrane region" description="Helical" evidence="7">
    <location>
        <begin position="242"/>
        <end position="266"/>
    </location>
</feature>
<name>A0A895XTL6_9ACTN</name>
<feature type="transmembrane region" description="Helical" evidence="7">
    <location>
        <begin position="79"/>
        <end position="100"/>
    </location>
</feature>
<dbReference type="CDD" id="cd17321">
    <property type="entry name" value="MFS_MMR_MDR_like"/>
    <property type="match status" value="1"/>
</dbReference>
<organism evidence="9 10">
    <name type="scientific">Natronoglycomyces albus</name>
    <dbReference type="NCBI Taxonomy" id="2811108"/>
    <lineage>
        <taxon>Bacteria</taxon>
        <taxon>Bacillati</taxon>
        <taxon>Actinomycetota</taxon>
        <taxon>Actinomycetes</taxon>
        <taxon>Glycomycetales</taxon>
        <taxon>Glycomycetaceae</taxon>
        <taxon>Natronoglycomyces</taxon>
    </lineage>
</organism>
<dbReference type="InterPro" id="IPR036259">
    <property type="entry name" value="MFS_trans_sf"/>
</dbReference>
<evidence type="ECO:0000313" key="10">
    <source>
        <dbReference type="Proteomes" id="UP000662939"/>
    </source>
</evidence>
<dbReference type="GO" id="GO:0005886">
    <property type="term" value="C:plasma membrane"/>
    <property type="evidence" value="ECO:0007669"/>
    <property type="project" value="UniProtKB-SubCell"/>
</dbReference>
<feature type="transmembrane region" description="Helical" evidence="7">
    <location>
        <begin position="445"/>
        <end position="469"/>
    </location>
</feature>
<dbReference type="PROSITE" id="PS00216">
    <property type="entry name" value="SUGAR_TRANSPORT_1"/>
    <property type="match status" value="1"/>
</dbReference>
<feature type="transmembrane region" description="Helical" evidence="7">
    <location>
        <begin position="374"/>
        <end position="397"/>
    </location>
</feature>
<feature type="transmembrane region" description="Helical" evidence="7">
    <location>
        <begin position="308"/>
        <end position="327"/>
    </location>
</feature>
<evidence type="ECO:0000256" key="6">
    <source>
        <dbReference type="ARBA" id="ARBA00023136"/>
    </source>
</evidence>
<keyword evidence="2" id="KW-0813">Transport</keyword>
<keyword evidence="5 7" id="KW-1133">Transmembrane helix</keyword>
<feature type="transmembrane region" description="Helical" evidence="7">
    <location>
        <begin position="112"/>
        <end position="135"/>
    </location>
</feature>
<feature type="transmembrane region" description="Helical" evidence="7">
    <location>
        <begin position="278"/>
        <end position="296"/>
    </location>
</feature>
<dbReference type="Gene3D" id="1.20.1250.20">
    <property type="entry name" value="MFS general substrate transporter like domains"/>
    <property type="match status" value="1"/>
</dbReference>
<keyword evidence="10" id="KW-1185">Reference proteome</keyword>
<dbReference type="PANTHER" id="PTHR42718">
    <property type="entry name" value="MAJOR FACILITATOR SUPERFAMILY MULTIDRUG TRANSPORTER MFSC"/>
    <property type="match status" value="1"/>
</dbReference>
<evidence type="ECO:0000259" key="8">
    <source>
        <dbReference type="PROSITE" id="PS50850"/>
    </source>
</evidence>
<feature type="domain" description="Major facilitator superfamily (MFS) profile" evidence="8">
    <location>
        <begin position="1"/>
        <end position="476"/>
    </location>
</feature>
<dbReference type="GO" id="GO:0022857">
    <property type="term" value="F:transmembrane transporter activity"/>
    <property type="evidence" value="ECO:0007669"/>
    <property type="project" value="InterPro"/>
</dbReference>
<dbReference type="Gene3D" id="1.20.1720.10">
    <property type="entry name" value="Multidrug resistance protein D"/>
    <property type="match status" value="1"/>
</dbReference>
<keyword evidence="3" id="KW-1003">Cell membrane</keyword>
<evidence type="ECO:0000256" key="2">
    <source>
        <dbReference type="ARBA" id="ARBA00022448"/>
    </source>
</evidence>
<feature type="transmembrane region" description="Helical" evidence="7">
    <location>
        <begin position="205"/>
        <end position="222"/>
    </location>
</feature>
<feature type="transmembrane region" description="Helical" evidence="7">
    <location>
        <begin position="174"/>
        <end position="193"/>
    </location>
</feature>
<evidence type="ECO:0000256" key="7">
    <source>
        <dbReference type="SAM" id="Phobius"/>
    </source>
</evidence>
<evidence type="ECO:0000256" key="1">
    <source>
        <dbReference type="ARBA" id="ARBA00004651"/>
    </source>
</evidence>
<feature type="transmembrane region" description="Helical" evidence="7">
    <location>
        <begin position="54"/>
        <end position="73"/>
    </location>
</feature>
<feature type="transmembrane region" description="Helical" evidence="7">
    <location>
        <begin position="333"/>
        <end position="362"/>
    </location>
</feature>
<feature type="transmembrane region" description="Helical" evidence="7">
    <location>
        <begin position="24"/>
        <end position="42"/>
    </location>
</feature>
<gene>
    <name evidence="9" type="ORF">JQS30_06860</name>
</gene>
<reference evidence="9" key="1">
    <citation type="submission" date="2021-02" db="EMBL/GenBank/DDBJ databases">
        <title>Natronoglycomyces albus gen. nov., sp. nov, a haloalkaliphilic actinobacterium from a soda solonchak soil.</title>
        <authorList>
            <person name="Sorokin D.Y."/>
            <person name="Khijniak T.V."/>
            <person name="Zakharycheva A.P."/>
            <person name="Boueva O.V."/>
            <person name="Ariskina E.V."/>
            <person name="Hahnke R.L."/>
            <person name="Bunk B."/>
            <person name="Sproer C."/>
            <person name="Schumann P."/>
            <person name="Evtushenko L.I."/>
            <person name="Kublanov I.V."/>
        </authorList>
    </citation>
    <scope>NUCLEOTIDE SEQUENCE</scope>
    <source>
        <strain evidence="9">DSM 106290</strain>
    </source>
</reference>
<evidence type="ECO:0000256" key="5">
    <source>
        <dbReference type="ARBA" id="ARBA00022989"/>
    </source>
</evidence>
<dbReference type="Proteomes" id="UP000662939">
    <property type="component" value="Chromosome"/>
</dbReference>
<dbReference type="AlphaFoldDB" id="A0A895XTL6"/>
<keyword evidence="6 7" id="KW-0472">Membrane</keyword>
<dbReference type="InterPro" id="IPR011701">
    <property type="entry name" value="MFS"/>
</dbReference>
<dbReference type="Pfam" id="PF07690">
    <property type="entry name" value="MFS_1"/>
    <property type="match status" value="1"/>
</dbReference>
<dbReference type="InterPro" id="IPR020846">
    <property type="entry name" value="MFS_dom"/>
</dbReference>
<keyword evidence="4 7" id="KW-0812">Transmembrane</keyword>
<proteinExistence type="predicted"/>
<dbReference type="PANTHER" id="PTHR42718:SF47">
    <property type="entry name" value="METHYL VIOLOGEN RESISTANCE PROTEIN SMVA"/>
    <property type="match status" value="1"/>
</dbReference>
<accession>A0A895XTL6</accession>
<dbReference type="InterPro" id="IPR005829">
    <property type="entry name" value="Sugar_transporter_CS"/>
</dbReference>